<gene>
    <name evidence="2" type="ORF">C0Q70_18704</name>
</gene>
<comment type="caution">
    <text evidence="2">The sequence shown here is derived from an EMBL/GenBank/DDBJ whole genome shotgun (WGS) entry which is preliminary data.</text>
</comment>
<evidence type="ECO:0000313" key="2">
    <source>
        <dbReference type="EMBL" id="PVD20548.1"/>
    </source>
</evidence>
<feature type="region of interest" description="Disordered" evidence="1">
    <location>
        <begin position="1"/>
        <end position="24"/>
    </location>
</feature>
<dbReference type="AlphaFoldDB" id="A0A2T7NHB7"/>
<reference evidence="2 3" key="1">
    <citation type="submission" date="2018-04" db="EMBL/GenBank/DDBJ databases">
        <title>The genome of golden apple snail Pomacea canaliculata provides insight into stress tolerance and invasive adaptation.</title>
        <authorList>
            <person name="Liu C."/>
            <person name="Liu B."/>
            <person name="Ren Y."/>
            <person name="Zhang Y."/>
            <person name="Wang H."/>
            <person name="Li S."/>
            <person name="Jiang F."/>
            <person name="Yin L."/>
            <person name="Zhang G."/>
            <person name="Qian W."/>
            <person name="Fan W."/>
        </authorList>
    </citation>
    <scope>NUCLEOTIDE SEQUENCE [LARGE SCALE GENOMIC DNA]</scope>
    <source>
        <strain evidence="2">SZHN2017</strain>
        <tissue evidence="2">Muscle</tissue>
    </source>
</reference>
<feature type="compositionally biased region" description="Basic and acidic residues" evidence="1">
    <location>
        <begin position="1"/>
        <end position="10"/>
    </location>
</feature>
<organism evidence="2 3">
    <name type="scientific">Pomacea canaliculata</name>
    <name type="common">Golden apple snail</name>
    <dbReference type="NCBI Taxonomy" id="400727"/>
    <lineage>
        <taxon>Eukaryota</taxon>
        <taxon>Metazoa</taxon>
        <taxon>Spiralia</taxon>
        <taxon>Lophotrochozoa</taxon>
        <taxon>Mollusca</taxon>
        <taxon>Gastropoda</taxon>
        <taxon>Caenogastropoda</taxon>
        <taxon>Architaenioglossa</taxon>
        <taxon>Ampullarioidea</taxon>
        <taxon>Ampullariidae</taxon>
        <taxon>Pomacea</taxon>
    </lineage>
</organism>
<evidence type="ECO:0000256" key="1">
    <source>
        <dbReference type="SAM" id="MobiDB-lite"/>
    </source>
</evidence>
<name>A0A2T7NHB7_POMCA</name>
<protein>
    <submittedName>
        <fullName evidence="2">Uncharacterized protein</fullName>
    </submittedName>
</protein>
<dbReference type="Proteomes" id="UP000245119">
    <property type="component" value="Linkage Group LG12"/>
</dbReference>
<sequence>MDDDVPRRQLGEQSSAVMCHQSQQGKEVDGLPVATLAPPGQVSPPIYPHLQGLVQEVFLPGAQWTTGTTVGVGGPGPVGKSNQGRQHLLASIPTPPLPFPLLIPPKLPSLKPADCCTTQRALVAFQISAGSLPMFAVSQAQQCQQ</sequence>
<dbReference type="EMBL" id="PZQS01000012">
    <property type="protein sequence ID" value="PVD20548.1"/>
    <property type="molecule type" value="Genomic_DNA"/>
</dbReference>
<evidence type="ECO:0000313" key="3">
    <source>
        <dbReference type="Proteomes" id="UP000245119"/>
    </source>
</evidence>
<feature type="region of interest" description="Disordered" evidence="1">
    <location>
        <begin position="69"/>
        <end position="90"/>
    </location>
</feature>
<proteinExistence type="predicted"/>
<feature type="compositionally biased region" description="Polar residues" evidence="1">
    <location>
        <begin position="11"/>
        <end position="24"/>
    </location>
</feature>
<keyword evidence="3" id="KW-1185">Reference proteome</keyword>
<accession>A0A2T7NHB7</accession>